<dbReference type="Pfam" id="PF00749">
    <property type="entry name" value="tRNA-synt_1c"/>
    <property type="match status" value="1"/>
</dbReference>
<evidence type="ECO:0000256" key="7">
    <source>
        <dbReference type="ARBA" id="ARBA00023146"/>
    </source>
</evidence>
<keyword evidence="4 10" id="KW-0547">Nucleotide-binding</keyword>
<dbReference type="AlphaFoldDB" id="D8R589"/>
<keyword evidence="3 10" id="KW-0436">Ligase</keyword>
<dbReference type="InParanoid" id="D8R589"/>
<dbReference type="GO" id="GO:0005524">
    <property type="term" value="F:ATP binding"/>
    <property type="evidence" value="ECO:0007669"/>
    <property type="project" value="UniProtKB-KW"/>
</dbReference>
<evidence type="ECO:0000259" key="12">
    <source>
        <dbReference type="Pfam" id="PF03950"/>
    </source>
</evidence>
<dbReference type="SUPFAM" id="SSF50715">
    <property type="entry name" value="Ribosomal protein L25-like"/>
    <property type="match status" value="1"/>
</dbReference>
<dbReference type="InterPro" id="IPR042558">
    <property type="entry name" value="Gln-tRNA-synth_Ib_RNA-bd_N_1"/>
</dbReference>
<feature type="domain" description="Glutamyl/glutaminyl-tRNA synthetase class Ib catalytic" evidence="11">
    <location>
        <begin position="255"/>
        <end position="558"/>
    </location>
</feature>
<evidence type="ECO:0000256" key="1">
    <source>
        <dbReference type="ARBA" id="ARBA00005594"/>
    </source>
</evidence>
<dbReference type="Gene3D" id="1.10.8.1290">
    <property type="entry name" value="Glutaminyl-tRNA synthetase, non-specific RNA binding region part 1, domain 1"/>
    <property type="match status" value="1"/>
</dbReference>
<evidence type="ECO:0000313" key="15">
    <source>
        <dbReference type="EMBL" id="EFJ32802.1"/>
    </source>
</evidence>
<dbReference type="InterPro" id="IPR020059">
    <property type="entry name" value="Glu/Gln-tRNA-synth_Ib_codon-bd"/>
</dbReference>
<dbReference type="OMA" id="TWCIYPM"/>
<dbReference type="Pfam" id="PF20974">
    <property type="entry name" value="tRNA-synt_1c_C2"/>
    <property type="match status" value="1"/>
</dbReference>
<evidence type="ECO:0000256" key="5">
    <source>
        <dbReference type="ARBA" id="ARBA00022840"/>
    </source>
</evidence>
<feature type="domain" description="Glutaminyl-tRNA synthetase class Ib non-specific RNA-binding" evidence="13">
    <location>
        <begin position="3"/>
        <end position="160"/>
    </location>
</feature>
<evidence type="ECO:0000256" key="2">
    <source>
        <dbReference type="ARBA" id="ARBA00012836"/>
    </source>
</evidence>
<evidence type="ECO:0000259" key="14">
    <source>
        <dbReference type="Pfam" id="PF20974"/>
    </source>
</evidence>
<comment type="similarity">
    <text evidence="1 10">Belongs to the class-I aminoacyl-tRNA synthetase family.</text>
</comment>
<dbReference type="FunFam" id="2.40.240.10:FF:000011">
    <property type="entry name" value="Glutamine--tRNA ligase cytoplasmic"/>
    <property type="match status" value="1"/>
</dbReference>
<dbReference type="Gene3D" id="2.40.240.10">
    <property type="entry name" value="Ribosomal Protein L25, Chain P"/>
    <property type="match status" value="2"/>
</dbReference>
<dbReference type="InterPro" id="IPR001412">
    <property type="entry name" value="aa-tRNA-synth_I_CS"/>
</dbReference>
<dbReference type="KEGG" id="smo:SELMODRAFT_168502"/>
<dbReference type="HOGENOM" id="CLU_001882_2_3_1"/>
<dbReference type="InterPro" id="IPR020056">
    <property type="entry name" value="Rbsml_bL25/Gln-tRNA_synth_N"/>
</dbReference>
<evidence type="ECO:0000313" key="16">
    <source>
        <dbReference type="Proteomes" id="UP000001514"/>
    </source>
</evidence>
<dbReference type="InterPro" id="IPR000924">
    <property type="entry name" value="Glu/Gln-tRNA-synth"/>
</dbReference>
<evidence type="ECO:0000256" key="8">
    <source>
        <dbReference type="ARBA" id="ARBA00030466"/>
    </source>
</evidence>
<dbReference type="PROSITE" id="PS00178">
    <property type="entry name" value="AA_TRNA_LIGASE_I"/>
    <property type="match status" value="1"/>
</dbReference>
<dbReference type="GO" id="GO:0006425">
    <property type="term" value="P:glutaminyl-tRNA aminoacylation"/>
    <property type="evidence" value="ECO:0000318"/>
    <property type="project" value="GO_Central"/>
</dbReference>
<dbReference type="FunFam" id="3.40.50.620:FF:000037">
    <property type="entry name" value="Glutamine--tRNA ligase cytoplasmic"/>
    <property type="match status" value="1"/>
</dbReference>
<dbReference type="GO" id="GO:0048608">
    <property type="term" value="P:reproductive structure development"/>
    <property type="evidence" value="ECO:0007669"/>
    <property type="project" value="UniProtKB-ARBA"/>
</dbReference>
<evidence type="ECO:0000259" key="13">
    <source>
        <dbReference type="Pfam" id="PF04558"/>
    </source>
</evidence>
<dbReference type="EC" id="6.1.1.18" evidence="2"/>
<dbReference type="Gene3D" id="3.40.50.620">
    <property type="entry name" value="HUPs"/>
    <property type="match status" value="1"/>
</dbReference>
<dbReference type="GO" id="GO:0005829">
    <property type="term" value="C:cytosol"/>
    <property type="evidence" value="ECO:0000318"/>
    <property type="project" value="GO_Central"/>
</dbReference>
<dbReference type="PANTHER" id="PTHR43097">
    <property type="entry name" value="GLUTAMINE-TRNA LIGASE"/>
    <property type="match status" value="1"/>
</dbReference>
<keyword evidence="16" id="KW-1185">Reference proteome</keyword>
<evidence type="ECO:0000256" key="10">
    <source>
        <dbReference type="RuleBase" id="RU363037"/>
    </source>
</evidence>
<dbReference type="EMBL" id="GL377572">
    <property type="protein sequence ID" value="EFJ32802.1"/>
    <property type="molecule type" value="Genomic_DNA"/>
</dbReference>
<dbReference type="Gene3D" id="1.10.10.2420">
    <property type="match status" value="1"/>
</dbReference>
<evidence type="ECO:0000256" key="6">
    <source>
        <dbReference type="ARBA" id="ARBA00022917"/>
    </source>
</evidence>
<dbReference type="InterPro" id="IPR011035">
    <property type="entry name" value="Ribosomal_bL25/Gln-tRNA_synth"/>
</dbReference>
<evidence type="ECO:0000256" key="3">
    <source>
        <dbReference type="ARBA" id="ARBA00022598"/>
    </source>
</evidence>
<dbReference type="PANTHER" id="PTHR43097:SF4">
    <property type="entry name" value="GLUTAMINE--TRNA LIGASE"/>
    <property type="match status" value="1"/>
</dbReference>
<evidence type="ECO:0000259" key="11">
    <source>
        <dbReference type="Pfam" id="PF00749"/>
    </source>
</evidence>
<dbReference type="Proteomes" id="UP000001514">
    <property type="component" value="Unassembled WGS sequence"/>
</dbReference>
<name>D8R589_SELML</name>
<dbReference type="InterPro" id="IPR020058">
    <property type="entry name" value="Glu/Gln-tRNA-synth_Ib_cat-dom"/>
</dbReference>
<feature type="domain" description="Glutamyl/glutaminyl-tRNA synthetase class Ib anti-codon binding" evidence="12">
    <location>
        <begin position="561"/>
        <end position="658"/>
    </location>
</feature>
<dbReference type="InterPro" id="IPR014729">
    <property type="entry name" value="Rossmann-like_a/b/a_fold"/>
</dbReference>
<keyword evidence="5 10" id="KW-0067">ATP-binding</keyword>
<proteinExistence type="inferred from homology"/>
<keyword evidence="7 10" id="KW-0030">Aminoacyl-tRNA synthetase</keyword>
<reference evidence="15 16" key="1">
    <citation type="journal article" date="2011" name="Science">
        <title>The Selaginella genome identifies genetic changes associated with the evolution of vascular plants.</title>
        <authorList>
            <person name="Banks J.A."/>
            <person name="Nishiyama T."/>
            <person name="Hasebe M."/>
            <person name="Bowman J.L."/>
            <person name="Gribskov M."/>
            <person name="dePamphilis C."/>
            <person name="Albert V.A."/>
            <person name="Aono N."/>
            <person name="Aoyama T."/>
            <person name="Ambrose B.A."/>
            <person name="Ashton N.W."/>
            <person name="Axtell M.J."/>
            <person name="Barker E."/>
            <person name="Barker M.S."/>
            <person name="Bennetzen J.L."/>
            <person name="Bonawitz N.D."/>
            <person name="Chapple C."/>
            <person name="Cheng C."/>
            <person name="Correa L.G."/>
            <person name="Dacre M."/>
            <person name="DeBarry J."/>
            <person name="Dreyer I."/>
            <person name="Elias M."/>
            <person name="Engstrom E.M."/>
            <person name="Estelle M."/>
            <person name="Feng L."/>
            <person name="Finet C."/>
            <person name="Floyd S.K."/>
            <person name="Frommer W.B."/>
            <person name="Fujita T."/>
            <person name="Gramzow L."/>
            <person name="Gutensohn M."/>
            <person name="Harholt J."/>
            <person name="Hattori M."/>
            <person name="Heyl A."/>
            <person name="Hirai T."/>
            <person name="Hiwatashi Y."/>
            <person name="Ishikawa M."/>
            <person name="Iwata M."/>
            <person name="Karol K.G."/>
            <person name="Koehler B."/>
            <person name="Kolukisaoglu U."/>
            <person name="Kubo M."/>
            <person name="Kurata T."/>
            <person name="Lalonde S."/>
            <person name="Li K."/>
            <person name="Li Y."/>
            <person name="Litt A."/>
            <person name="Lyons E."/>
            <person name="Manning G."/>
            <person name="Maruyama T."/>
            <person name="Michael T.P."/>
            <person name="Mikami K."/>
            <person name="Miyazaki S."/>
            <person name="Morinaga S."/>
            <person name="Murata T."/>
            <person name="Mueller-Roeber B."/>
            <person name="Nelson D.R."/>
            <person name="Obara M."/>
            <person name="Oguri Y."/>
            <person name="Olmstead R.G."/>
            <person name="Onodera N."/>
            <person name="Petersen B.L."/>
            <person name="Pils B."/>
            <person name="Prigge M."/>
            <person name="Rensing S.A."/>
            <person name="Riano-Pachon D.M."/>
            <person name="Roberts A.W."/>
            <person name="Sato Y."/>
            <person name="Scheller H.V."/>
            <person name="Schulz B."/>
            <person name="Schulz C."/>
            <person name="Shakirov E.V."/>
            <person name="Shibagaki N."/>
            <person name="Shinohara N."/>
            <person name="Shippen D.E."/>
            <person name="Soerensen I."/>
            <person name="Sotooka R."/>
            <person name="Sugimoto N."/>
            <person name="Sugita M."/>
            <person name="Sumikawa N."/>
            <person name="Tanurdzic M."/>
            <person name="Theissen G."/>
            <person name="Ulvskov P."/>
            <person name="Wakazuki S."/>
            <person name="Weng J.K."/>
            <person name="Willats W.W."/>
            <person name="Wipf D."/>
            <person name="Wolf P.G."/>
            <person name="Yang L."/>
            <person name="Zimmer A.D."/>
            <person name="Zhu Q."/>
            <person name="Mitros T."/>
            <person name="Hellsten U."/>
            <person name="Loque D."/>
            <person name="Otillar R."/>
            <person name="Salamov A."/>
            <person name="Schmutz J."/>
            <person name="Shapiro H."/>
            <person name="Lindquist E."/>
            <person name="Lucas S."/>
            <person name="Rokhsar D."/>
            <person name="Grigoriev I.V."/>
        </authorList>
    </citation>
    <scope>NUCLEOTIDE SEQUENCE [LARGE SCALE GENOMIC DNA]</scope>
</reference>
<dbReference type="CDD" id="cd00807">
    <property type="entry name" value="GlnRS_core"/>
    <property type="match status" value="1"/>
</dbReference>
<keyword evidence="6 10" id="KW-0648">Protein biosynthesis</keyword>
<organism evidence="16">
    <name type="scientific">Selaginella moellendorffii</name>
    <name type="common">Spikemoss</name>
    <dbReference type="NCBI Taxonomy" id="88036"/>
    <lineage>
        <taxon>Eukaryota</taxon>
        <taxon>Viridiplantae</taxon>
        <taxon>Streptophyta</taxon>
        <taxon>Embryophyta</taxon>
        <taxon>Tracheophyta</taxon>
        <taxon>Lycopodiopsida</taxon>
        <taxon>Selaginellales</taxon>
        <taxon>Selaginellaceae</taxon>
        <taxon>Selaginella</taxon>
    </lineage>
</organism>
<dbReference type="FunCoup" id="D8R589">
    <property type="interactions" value="4972"/>
</dbReference>
<dbReference type="FunFam" id="1.10.8.1290:FF:000002">
    <property type="entry name" value="Glutamine--tRNA ligase cytoplasmic"/>
    <property type="match status" value="1"/>
</dbReference>
<dbReference type="Pfam" id="PF03950">
    <property type="entry name" value="tRNA-synt_1c_C"/>
    <property type="match status" value="1"/>
</dbReference>
<dbReference type="InterPro" id="IPR004514">
    <property type="entry name" value="Gln-tRNA-synth"/>
</dbReference>
<gene>
    <name evidence="15" type="ORF">SELMODRAFT_168502</name>
</gene>
<sequence length="767" mass="88421">MEASVELFCRIGIEETTAQNIMVNPKVRSSVLAVIKEAGVQNGCNKSVGNVLYTVATKYPANRANALRHRPKFLSYVTSGKIKSHQLDAAFRYFSSDPEEFLVEDFERVCGVGVVVSPEDAELAVEKVLEKNKAKLLDERYKFNVGILLAQVRELQPFADFTYVKKVIDKKMYELLGERTAEDDVKTKKKKPKPEEVKKEEILPVEEVSPYSIFPKPEDNIGVHVEIRFSDGTVLNPANTKAILEKHLKATGGRVYTRFPPEPNGYLHIGHAKAMFVDFGFACDANGCCYLRFDDTNPDAEKEEYIEHIKEIVEWMGWKPFKITYSSDYFQELYELAVELIKSGHAYVDHQTADEIKEYRENFKESPWRNRPVEESLDLFEKMKAGLIEEGQATLRMKQDMKNENYNMLDLIAYRVKKASHPRTKDKWCIYPSYDFTHCIVDSLENISHSLCTLEFESRRVSYYWLLDRLNLYLPYVWEYSRLNMTNNVLSKRKLNRLVTEKYVDGWDDPRLLTLAGLRRRGMPATAINAFCRSIGITRSDNLIRMDKLEHFVRDELNKTAPRTMVVLHPLKVVIENLEAAEEVEGKRLPDDPSATYKMPFTRVVYIERSDFRTKDSKDFYGLAKGKSALLRYAYPITCVDYVCDKDGEVIEIRATYDAKKSIKPKGVLHWVPEPAEGARPLEVEVRLFDRLFLSEDPAELKDTWLEDLNPHSKQVIHGAFALDNLRTAKPGDRFQFERTGYFCVDPDSSAEKLVFNRTVTLKTSYP</sequence>
<feature type="domain" description="tRNA synthetases class I (E and Q) anti-codon binding" evidence="14">
    <location>
        <begin position="668"/>
        <end position="746"/>
    </location>
</feature>
<dbReference type="PRINTS" id="PR00987">
    <property type="entry name" value="TRNASYNTHGLU"/>
</dbReference>
<dbReference type="NCBIfam" id="TIGR00440">
    <property type="entry name" value="glnS"/>
    <property type="match status" value="1"/>
</dbReference>
<dbReference type="GO" id="GO:0009791">
    <property type="term" value="P:post-embryonic development"/>
    <property type="evidence" value="ECO:0007669"/>
    <property type="project" value="UniProtKB-ARBA"/>
</dbReference>
<dbReference type="GO" id="GO:0004819">
    <property type="term" value="F:glutamine-tRNA ligase activity"/>
    <property type="evidence" value="ECO:0000318"/>
    <property type="project" value="GO_Central"/>
</dbReference>
<accession>D8R589</accession>
<dbReference type="eggNOG" id="KOG1148">
    <property type="taxonomic scope" value="Eukaryota"/>
</dbReference>
<dbReference type="InterPro" id="IPR042559">
    <property type="entry name" value="Gln-tRNA-synth_Ib_RNA-bd_N_2"/>
</dbReference>
<protein>
    <recommendedName>
        <fullName evidence="2">glutamine--tRNA ligase</fullName>
        <ecNumber evidence="2">6.1.1.18</ecNumber>
    </recommendedName>
    <alternativeName>
        <fullName evidence="8">Glutaminyl-tRNA synthetase</fullName>
    </alternativeName>
</protein>
<dbReference type="FunFam" id="2.40.240.10:FF:000007">
    <property type="entry name" value="Glutamine--tRNA ligase"/>
    <property type="match status" value="1"/>
</dbReference>
<dbReference type="InterPro" id="IPR007639">
    <property type="entry name" value="Gln-tRNA-synth_Ib_RNA-bd_N"/>
</dbReference>
<dbReference type="OrthoDB" id="10250478at2759"/>
<dbReference type="Gramene" id="EFJ32802">
    <property type="protein sequence ID" value="EFJ32802"/>
    <property type="gene ID" value="SELMODRAFT_168502"/>
</dbReference>
<dbReference type="FunFam" id="1.10.10.2420:FF:000001">
    <property type="entry name" value="Glutamine--tRNA ligase cytoplasmic"/>
    <property type="match status" value="1"/>
</dbReference>
<evidence type="ECO:0000256" key="4">
    <source>
        <dbReference type="ARBA" id="ARBA00022741"/>
    </source>
</evidence>
<evidence type="ECO:0000256" key="9">
    <source>
        <dbReference type="ARBA" id="ARBA00048270"/>
    </source>
</evidence>
<dbReference type="InterPro" id="IPR049437">
    <property type="entry name" value="tRNA-synt_1c_C2"/>
</dbReference>
<comment type="catalytic activity">
    <reaction evidence="9">
        <text>tRNA(Gln) + L-glutamine + ATP = L-glutaminyl-tRNA(Gln) + AMP + diphosphate</text>
        <dbReference type="Rhea" id="RHEA:20121"/>
        <dbReference type="Rhea" id="RHEA-COMP:9662"/>
        <dbReference type="Rhea" id="RHEA-COMP:9681"/>
        <dbReference type="ChEBI" id="CHEBI:30616"/>
        <dbReference type="ChEBI" id="CHEBI:33019"/>
        <dbReference type="ChEBI" id="CHEBI:58359"/>
        <dbReference type="ChEBI" id="CHEBI:78442"/>
        <dbReference type="ChEBI" id="CHEBI:78521"/>
        <dbReference type="ChEBI" id="CHEBI:456215"/>
        <dbReference type="EC" id="6.1.1.18"/>
    </reaction>
</comment>
<dbReference type="STRING" id="88036.D8R589"/>
<dbReference type="Pfam" id="PF04558">
    <property type="entry name" value="tRNA_synt_1c_R1"/>
    <property type="match status" value="1"/>
</dbReference>
<dbReference type="SUPFAM" id="SSF52374">
    <property type="entry name" value="Nucleotidylyl transferase"/>
    <property type="match status" value="1"/>
</dbReference>
<dbReference type="InterPro" id="IPR050132">
    <property type="entry name" value="Gln/Glu-tRNA_Ligase"/>
</dbReference>